<dbReference type="InterPro" id="IPR051513">
    <property type="entry name" value="Tectonin_beta-prop"/>
</dbReference>
<evidence type="ECO:0000256" key="3">
    <source>
        <dbReference type="SAM" id="MobiDB-lite"/>
    </source>
</evidence>
<evidence type="ECO:0000313" key="5">
    <source>
        <dbReference type="Proteomes" id="UP000695022"/>
    </source>
</evidence>
<organism evidence="5 6">
    <name type="scientific">Priapulus caudatus</name>
    <name type="common">Priapulid worm</name>
    <dbReference type="NCBI Taxonomy" id="37621"/>
    <lineage>
        <taxon>Eukaryota</taxon>
        <taxon>Metazoa</taxon>
        <taxon>Ecdysozoa</taxon>
        <taxon>Scalidophora</taxon>
        <taxon>Priapulida</taxon>
        <taxon>Priapulimorpha</taxon>
        <taxon>Priapulimorphida</taxon>
        <taxon>Priapulidae</taxon>
        <taxon>Priapulus</taxon>
    </lineage>
</organism>
<dbReference type="RefSeq" id="XP_014665242.1">
    <property type="nucleotide sequence ID" value="XM_014809756.1"/>
</dbReference>
<dbReference type="GeneID" id="106807432"/>
<dbReference type="InterPro" id="IPR010482">
    <property type="entry name" value="TECPR1-like_DysF"/>
</dbReference>
<evidence type="ECO:0000259" key="4">
    <source>
        <dbReference type="PROSITE" id="PS50003"/>
    </source>
</evidence>
<proteinExistence type="inferred from homology"/>
<dbReference type="SMART" id="SM00233">
    <property type="entry name" value="PH"/>
    <property type="match status" value="1"/>
</dbReference>
<feature type="domain" description="PH" evidence="4">
    <location>
        <begin position="758"/>
        <end position="794"/>
    </location>
</feature>
<sequence length="1194" mass="134572">MTKSVLWAINSHGQVYGLSTAAPYWEKTGVNTEIQDFKCIAAEKSILWSIGSDQQIYIKVLATGIPIRVEESTYENQRYRVFKYGGWTDQLIFSDRYNFSSEDGTQHLRKDGFSLPSPAWKWESDWHIQESTGGQLLGSEGWMFAFDFPRKWHCEQQIKSFVRRRKWIRFRVYTAFDKWVKVPGLGKDFTEEPFISIAVGGQELSGMPSDYLAVWAVTIQGRVFYRQGIAQNNPEGYSWVCVSTAPEVNYIAVGPNGLVWVVTWSGRVLARGGITRENLTGNDWYEVDSPGDPIILVTVGSNAVWALGRDGMVWFRKDVCGVKAGSDRTACIGTGWVQMMTHMAHLSIGPNDQVFGIGRHDRKLYYRTGVTAADLSGKVWRPLEAKPRPVLTNAYSTSSMSSLSARSLSDDESLPNVYGESLDPGIFVEEMFGSPQISTNALRRETLEAPPGGDSCNERDSKLSVNVEQGLTEITENTVTVTTEKSRSKGSFSSDVSDNIINFCETVVSSAEAACATSLQQQCSLSVGSAAADVSSMPHDSAADTSRGGATRESDDFDPAACSLSSQRSRETSLSEHDSSRCSSMTSMDQICGAERVQVADWLTGGQVEDVRWSWVSASACVLEPSAPPDDWFTSGKKKEVKSVKWEAWYRDITRKLRERNNRQKQPFLQYEHAIFKKSWVKKGDMHVWHERNGWMDCKVEFEQLGATQGTSDGTLTCSYSKHRELKHIVMLSHCHRIAIGEITCILRIKDPTKYSVFAVYTPKRTGKGMPLKLATASDKELEEWMKALTMGCRDVRCIKASPSYNAAWSTTDRGDIFVHNMLPHVLQYTREPNSDQLSPSPVVPINFLHVQLMYWYQVAGHMQTVESSSAGVVWGLSYNRTPWFYTGFLCSDEEYKQIDVRNIHIYENQRWNPLTGYSHNYRLPTDRAVWSDESGREQLNKEHIKPPSVHWQWISDWAIDYSQTEGTDKEGWQYATDFPFLYHKRKRMSDTVRRRRWFRKCRLATSGPWQQVESVSLQCISLQTDPPTWLPANSNVAVWAVDLNGNVLCRLGVTKECPQGLSWSHVPADQPFVHISVGGSYRVWGIAKDGSACLRNGVLPQLPNGTCWFQVPPPPHHKLSLVSAGKSTVWALDTVGNLYYRKDVLPIFPEGTTWQWVCAGIQHVSVGPHDQVWAIANLAHWYCCSLPRDQESP</sequence>
<dbReference type="SMART" id="SM00706">
    <property type="entry name" value="TECPR"/>
    <property type="match status" value="11"/>
</dbReference>
<feature type="compositionally biased region" description="Basic and acidic residues" evidence="3">
    <location>
        <begin position="568"/>
        <end position="580"/>
    </location>
</feature>
<comment type="similarity">
    <text evidence="1">Belongs to the TECPR1 family.</text>
</comment>
<name>A0ABM1DZ71_PRICU</name>
<dbReference type="PROSITE" id="PS50003">
    <property type="entry name" value="PH_DOMAIN"/>
    <property type="match status" value="1"/>
</dbReference>
<protein>
    <submittedName>
        <fullName evidence="6">Tectonin beta-propeller repeat-containing protein 1-like</fullName>
    </submittedName>
</protein>
<dbReference type="Proteomes" id="UP000695022">
    <property type="component" value="Unplaced"/>
</dbReference>
<dbReference type="SMART" id="SM00693">
    <property type="entry name" value="DysFN"/>
    <property type="match status" value="2"/>
</dbReference>
<keyword evidence="2" id="KW-0677">Repeat</keyword>
<dbReference type="InterPro" id="IPR006614">
    <property type="entry name" value="Peroxin/Ferlin"/>
</dbReference>
<keyword evidence="5" id="KW-1185">Reference proteome</keyword>
<dbReference type="PANTHER" id="PTHR23250">
    <property type="entry name" value="DYSFERLIN-RELATED"/>
    <property type="match status" value="1"/>
</dbReference>
<dbReference type="SMART" id="SM00694">
    <property type="entry name" value="DysFC"/>
    <property type="match status" value="2"/>
</dbReference>
<evidence type="ECO:0000313" key="6">
    <source>
        <dbReference type="RefSeq" id="XP_014665242.1"/>
    </source>
</evidence>
<evidence type="ECO:0000256" key="1">
    <source>
        <dbReference type="ARBA" id="ARBA00005966"/>
    </source>
</evidence>
<dbReference type="PANTHER" id="PTHR23250:SF1">
    <property type="entry name" value="TECTONIN BETA-PROPELLER REPEAT-CONTAINING PROTEIN 1"/>
    <property type="match status" value="1"/>
</dbReference>
<dbReference type="InterPro" id="IPR006624">
    <property type="entry name" value="Beta-propeller_rpt_TECPR"/>
</dbReference>
<dbReference type="Pfam" id="PF06398">
    <property type="entry name" value="Pex24p"/>
    <property type="match status" value="2"/>
</dbReference>
<gene>
    <name evidence="6" type="primary">LOC106807432</name>
</gene>
<accession>A0ABM1DZ71</accession>
<evidence type="ECO:0000256" key="2">
    <source>
        <dbReference type="ARBA" id="ARBA00022737"/>
    </source>
</evidence>
<reference evidence="6" key="1">
    <citation type="submission" date="2025-08" db="UniProtKB">
        <authorList>
            <consortium name="RefSeq"/>
        </authorList>
    </citation>
    <scope>IDENTIFICATION</scope>
</reference>
<feature type="region of interest" description="Disordered" evidence="3">
    <location>
        <begin position="534"/>
        <end position="584"/>
    </location>
</feature>
<dbReference type="SUPFAM" id="SSF50729">
    <property type="entry name" value="PH domain-like"/>
    <property type="match status" value="1"/>
</dbReference>
<dbReference type="InterPro" id="IPR001849">
    <property type="entry name" value="PH_domain"/>
</dbReference>
<dbReference type="Pfam" id="PF06462">
    <property type="entry name" value="Hyd_WA"/>
    <property type="match status" value="5"/>
</dbReference>